<gene>
    <name evidence="1" type="ORF">D9V37_16345</name>
</gene>
<reference evidence="1 2" key="1">
    <citation type="submission" date="2018-10" db="EMBL/GenBank/DDBJ databases">
        <title>Marmoricola sp. 4Q3S-7 whole genome shotgun sequence.</title>
        <authorList>
            <person name="Li F."/>
        </authorList>
    </citation>
    <scope>NUCLEOTIDE SEQUENCE [LARGE SCALE GENOMIC DNA]</scope>
    <source>
        <strain evidence="1 2">4Q3S-7</strain>
    </source>
</reference>
<dbReference type="Proteomes" id="UP000281708">
    <property type="component" value="Unassembled WGS sequence"/>
</dbReference>
<dbReference type="AlphaFoldDB" id="A0A3L8NYI6"/>
<proteinExistence type="predicted"/>
<accession>A0A3L8NYI6</accession>
<evidence type="ECO:0000313" key="2">
    <source>
        <dbReference type="Proteomes" id="UP000281708"/>
    </source>
</evidence>
<dbReference type="InterPro" id="IPR054333">
    <property type="entry name" value="REase-ARP-assoc"/>
</dbReference>
<comment type="caution">
    <text evidence="1">The sequence shown here is derived from an EMBL/GenBank/DDBJ whole genome shotgun (WGS) entry which is preliminary data.</text>
</comment>
<sequence length="373" mass="41410">MSPLMHTDDIAVALPAARWAFDQVRAADRAHRYLNHVRSSQAFALNLFAPLDDRGVRRCFALLGIDAVKVEAPVFEYEDATDRIGEASTRSRHLTQVDVVLQCLDSNALRHRVLIEVKLGETDFGDCSAFQNPANDALDVCHQPGMFGGEPSRCFQLRNHGYGHRRYWDLLEHLVIEAPTDAADDGGCWVRADRSQPMRNLALGHLLIEQAEADVVTFALCAPSAHPTIWRRFEEFAAVLPGTDTVRIARARAEDVARLHEDEGATFFDRYGPALTGKAGGLALLHYEPLGELLGVWTQHAEQLTCYYRPGDDDGTGGSAIGENAVLGQDWDHLTERLPSSSPHVADWRALPCTPHETPHEIYQRLLQPVLPC</sequence>
<organism evidence="1 2">
    <name type="scientific">Nocardioides mangrovicus</name>
    <dbReference type="NCBI Taxonomy" id="2478913"/>
    <lineage>
        <taxon>Bacteria</taxon>
        <taxon>Bacillati</taxon>
        <taxon>Actinomycetota</taxon>
        <taxon>Actinomycetes</taxon>
        <taxon>Propionibacteriales</taxon>
        <taxon>Nocardioidaceae</taxon>
        <taxon>Nocardioides</taxon>
    </lineage>
</organism>
<dbReference type="EMBL" id="RDBE01000010">
    <property type="protein sequence ID" value="RLV47717.1"/>
    <property type="molecule type" value="Genomic_DNA"/>
</dbReference>
<dbReference type="OrthoDB" id="5511528at2"/>
<name>A0A3L8NYI6_9ACTN</name>
<protein>
    <submittedName>
        <fullName evidence="1">Uncharacterized protein</fullName>
    </submittedName>
</protein>
<evidence type="ECO:0000313" key="1">
    <source>
        <dbReference type="EMBL" id="RLV47717.1"/>
    </source>
</evidence>
<dbReference type="Pfam" id="PF22558">
    <property type="entry name" value="REase-ARP"/>
    <property type="match status" value="1"/>
</dbReference>
<dbReference type="RefSeq" id="WP_121807224.1">
    <property type="nucleotide sequence ID" value="NZ_RDBE01000010.1"/>
</dbReference>
<keyword evidence="2" id="KW-1185">Reference proteome</keyword>